<evidence type="ECO:0000313" key="2">
    <source>
        <dbReference type="EMBL" id="RPD65152.1"/>
    </source>
</evidence>
<name>A0A5C2SN02_9APHY</name>
<dbReference type="AlphaFoldDB" id="A0A5C2SN02"/>
<accession>A0A5C2SN02</accession>
<organism evidence="2 3">
    <name type="scientific">Lentinus tigrinus ALCF2SS1-6</name>
    <dbReference type="NCBI Taxonomy" id="1328759"/>
    <lineage>
        <taxon>Eukaryota</taxon>
        <taxon>Fungi</taxon>
        <taxon>Dikarya</taxon>
        <taxon>Basidiomycota</taxon>
        <taxon>Agaricomycotina</taxon>
        <taxon>Agaricomycetes</taxon>
        <taxon>Polyporales</taxon>
        <taxon>Polyporaceae</taxon>
        <taxon>Lentinus</taxon>
    </lineage>
</organism>
<feature type="compositionally biased region" description="Pro residues" evidence="1">
    <location>
        <begin position="62"/>
        <end position="74"/>
    </location>
</feature>
<sequence>MSLTSQSTAASNLYTVPKLASDGSNWIMYKERIFICMGTQGLMYHLVGTACRPPTPPPWPCPTPASPLSPPSPSAKPAAAGSVSAAASSGAVDPLAGLTDEEYLKKVEDAEDKANEFEQFKYLPDAASVWTAVTHKYKGKSEMYANSVQTKLLNLKCMDNKKIVEHLDTMVKL</sequence>
<proteinExistence type="predicted"/>
<dbReference type="OrthoDB" id="2752444at2759"/>
<dbReference type="Proteomes" id="UP000313359">
    <property type="component" value="Unassembled WGS sequence"/>
</dbReference>
<evidence type="ECO:0000256" key="1">
    <source>
        <dbReference type="SAM" id="MobiDB-lite"/>
    </source>
</evidence>
<protein>
    <submittedName>
        <fullName evidence="2">Uncharacterized protein</fullName>
    </submittedName>
</protein>
<dbReference type="STRING" id="1328759.A0A5C2SN02"/>
<reference evidence="2" key="1">
    <citation type="journal article" date="2018" name="Genome Biol. Evol.">
        <title>Genomics and development of Lentinus tigrinus, a white-rot wood-decaying mushroom with dimorphic fruiting bodies.</title>
        <authorList>
            <person name="Wu B."/>
            <person name="Xu Z."/>
            <person name="Knudson A."/>
            <person name="Carlson A."/>
            <person name="Chen N."/>
            <person name="Kovaka S."/>
            <person name="LaButti K."/>
            <person name="Lipzen A."/>
            <person name="Pennachio C."/>
            <person name="Riley R."/>
            <person name="Schakwitz W."/>
            <person name="Umezawa K."/>
            <person name="Ohm R.A."/>
            <person name="Grigoriev I.V."/>
            <person name="Nagy L.G."/>
            <person name="Gibbons J."/>
            <person name="Hibbett D."/>
        </authorList>
    </citation>
    <scope>NUCLEOTIDE SEQUENCE [LARGE SCALE GENOMIC DNA]</scope>
    <source>
        <strain evidence="2">ALCF2SS1-6</strain>
    </source>
</reference>
<gene>
    <name evidence="2" type="ORF">L227DRAFT_606720</name>
</gene>
<evidence type="ECO:0000313" key="3">
    <source>
        <dbReference type="Proteomes" id="UP000313359"/>
    </source>
</evidence>
<dbReference type="EMBL" id="ML122252">
    <property type="protein sequence ID" value="RPD65152.1"/>
    <property type="molecule type" value="Genomic_DNA"/>
</dbReference>
<keyword evidence="3" id="KW-1185">Reference proteome</keyword>
<feature type="region of interest" description="Disordered" evidence="1">
    <location>
        <begin position="62"/>
        <end position="83"/>
    </location>
</feature>